<dbReference type="PANTHER" id="PTHR35936">
    <property type="entry name" value="MEMBRANE-BOUND LYTIC MUREIN TRANSGLYCOSYLASE F"/>
    <property type="match status" value="1"/>
</dbReference>
<dbReference type="Gene3D" id="3.40.190.10">
    <property type="entry name" value="Periplasmic binding protein-like II"/>
    <property type="match status" value="2"/>
</dbReference>
<dbReference type="SUPFAM" id="SSF53850">
    <property type="entry name" value="Periplasmic binding protein-like II"/>
    <property type="match status" value="1"/>
</dbReference>
<keyword evidence="3" id="KW-0560">Oxidoreductase</keyword>
<feature type="signal peptide" evidence="2">
    <location>
        <begin position="1"/>
        <end position="25"/>
    </location>
</feature>
<comment type="similarity">
    <text evidence="1">Belongs to the bacterial solute-binding protein 3 family.</text>
</comment>
<accession>A0A7U8C4D3</accession>
<evidence type="ECO:0000313" key="4">
    <source>
        <dbReference type="Proteomes" id="UP000002171"/>
    </source>
</evidence>
<organism evidence="3 4">
    <name type="scientific">Neptuniibacter caesariensis</name>
    <dbReference type="NCBI Taxonomy" id="207954"/>
    <lineage>
        <taxon>Bacteria</taxon>
        <taxon>Pseudomonadati</taxon>
        <taxon>Pseudomonadota</taxon>
        <taxon>Gammaproteobacteria</taxon>
        <taxon>Oceanospirillales</taxon>
        <taxon>Oceanospirillaceae</taxon>
        <taxon>Neptuniibacter</taxon>
    </lineage>
</organism>
<name>A0A7U8C4D3_NEPCE</name>
<comment type="caution">
    <text evidence="3">The sequence shown here is derived from an EMBL/GenBank/DDBJ whole genome shotgun (WGS) entry which is preliminary data.</text>
</comment>
<reference evidence="3 4" key="1">
    <citation type="submission" date="2006-02" db="EMBL/GenBank/DDBJ databases">
        <authorList>
            <person name="Pinhassi J."/>
            <person name="Pedros-Alio C."/>
            <person name="Ferriera S."/>
            <person name="Johnson J."/>
            <person name="Kravitz S."/>
            <person name="Halpern A."/>
            <person name="Remington K."/>
            <person name="Beeson K."/>
            <person name="Tran B."/>
            <person name="Rogers Y.-H."/>
            <person name="Friedman R."/>
            <person name="Venter J.C."/>
        </authorList>
    </citation>
    <scope>NUCLEOTIDE SEQUENCE [LARGE SCALE GENOMIC DNA]</scope>
    <source>
        <strain evidence="3 4">MED92</strain>
    </source>
</reference>
<keyword evidence="4" id="KW-1185">Reference proteome</keyword>
<protein>
    <submittedName>
        <fullName evidence="3">Glycerate dehydrogenase</fullName>
        <ecNumber evidence="3">1.1.1.29</ecNumber>
    </submittedName>
</protein>
<sequence length="253" mass="28173">MLKLRALLSISTLCLLLLVPVTNHAGGHQMIALVQDSKPKYLFENGELTGLCGDLYRALATHLEEKGVVLEIGQVALPIKRILKQVESSANKIYCGAGRNANREKRFVYAATPVYEVSNVVAAHVDEPYLPNSFDDLASDKVPVGALFGTSSASFLKKQPGVEVVEQIYSLDEALKLLGLKRLRLFYYHDLGLNYLTKNSEYSLKVLPTKFRSTPQWIIYGKTMPSELSGPLEEVLAEMERNGQLQRIISNYL</sequence>
<dbReference type="EC" id="1.1.1.29" evidence="3"/>
<keyword evidence="2" id="KW-0732">Signal</keyword>
<dbReference type="PANTHER" id="PTHR35936:SF6">
    <property type="entry name" value="AMINO ACID ABC TRANSPORTER SUBSTRATE-BINDING PAAT FAMILY PROTEIN"/>
    <property type="match status" value="1"/>
</dbReference>
<dbReference type="AlphaFoldDB" id="A0A7U8C4D3"/>
<dbReference type="EMBL" id="AAOW01000029">
    <property type="protein sequence ID" value="EAR59885.1"/>
    <property type="molecule type" value="Genomic_DNA"/>
</dbReference>
<proteinExistence type="inferred from homology"/>
<dbReference type="GO" id="GO:0008465">
    <property type="term" value="F:hydroxypyruvate reductase (NADH) activity"/>
    <property type="evidence" value="ECO:0007669"/>
    <property type="project" value="UniProtKB-EC"/>
</dbReference>
<gene>
    <name evidence="3" type="ORF">MED92_12291</name>
</gene>
<evidence type="ECO:0000256" key="1">
    <source>
        <dbReference type="ARBA" id="ARBA00010333"/>
    </source>
</evidence>
<dbReference type="Proteomes" id="UP000002171">
    <property type="component" value="Unassembled WGS sequence"/>
</dbReference>
<evidence type="ECO:0000256" key="2">
    <source>
        <dbReference type="SAM" id="SignalP"/>
    </source>
</evidence>
<feature type="chain" id="PRO_5031303873" evidence="2">
    <location>
        <begin position="26"/>
        <end position="253"/>
    </location>
</feature>
<evidence type="ECO:0000313" key="3">
    <source>
        <dbReference type="EMBL" id="EAR59885.1"/>
    </source>
</evidence>